<evidence type="ECO:0000313" key="1">
    <source>
        <dbReference type="EMBL" id="JAP06577.1"/>
    </source>
</evidence>
<protein>
    <submittedName>
        <fullName evidence="1">Putative ovule protein</fullName>
    </submittedName>
</protein>
<dbReference type="AlphaFoldDB" id="A0A0V0GEG8"/>
<accession>A0A0V0GEG8</accession>
<name>A0A0V0GEG8_SOLCH</name>
<organism evidence="1">
    <name type="scientific">Solanum chacoense</name>
    <name type="common">Chaco potato</name>
    <dbReference type="NCBI Taxonomy" id="4108"/>
    <lineage>
        <taxon>Eukaryota</taxon>
        <taxon>Viridiplantae</taxon>
        <taxon>Streptophyta</taxon>
        <taxon>Embryophyta</taxon>
        <taxon>Tracheophyta</taxon>
        <taxon>Spermatophyta</taxon>
        <taxon>Magnoliopsida</taxon>
        <taxon>eudicotyledons</taxon>
        <taxon>Gunneridae</taxon>
        <taxon>Pentapetalae</taxon>
        <taxon>asterids</taxon>
        <taxon>lamiids</taxon>
        <taxon>Solanales</taxon>
        <taxon>Solanaceae</taxon>
        <taxon>Solanoideae</taxon>
        <taxon>Solaneae</taxon>
        <taxon>Solanum</taxon>
    </lineage>
</organism>
<sequence>LWKTLDLSVLQSNLIRFPRKPYIYADNLSQEKLTRLLNICLNFSRRNKQTLIFHHNMYVNDNFIQWMEEAIVLHLQVQVWL</sequence>
<reference evidence="1" key="1">
    <citation type="submission" date="2015-12" db="EMBL/GenBank/DDBJ databases">
        <title>Gene expression during late stages of embryo sac development: a critical building block for successful pollen-pistil interactions.</title>
        <authorList>
            <person name="Liu Y."/>
            <person name="Joly V."/>
            <person name="Sabar M."/>
            <person name="Matton D.P."/>
        </authorList>
    </citation>
    <scope>NUCLEOTIDE SEQUENCE</scope>
</reference>
<dbReference type="EMBL" id="GEDG01040861">
    <property type="protein sequence ID" value="JAP06577.1"/>
    <property type="molecule type" value="Transcribed_RNA"/>
</dbReference>
<proteinExistence type="predicted"/>
<feature type="non-terminal residue" evidence="1">
    <location>
        <position position="1"/>
    </location>
</feature>